<accession>A0A1H3XEF4</accession>
<comment type="similarity">
    <text evidence="8 9">Belongs to the TRAP transporter small permease family.</text>
</comment>
<evidence type="ECO:0000256" key="9">
    <source>
        <dbReference type="RuleBase" id="RU369079"/>
    </source>
</evidence>
<dbReference type="InterPro" id="IPR055348">
    <property type="entry name" value="DctQ"/>
</dbReference>
<dbReference type="EMBL" id="FNQM01000002">
    <property type="protein sequence ID" value="SDZ97610.1"/>
    <property type="molecule type" value="Genomic_DNA"/>
</dbReference>
<evidence type="ECO:0000256" key="4">
    <source>
        <dbReference type="ARBA" id="ARBA00022519"/>
    </source>
</evidence>
<dbReference type="GO" id="GO:0022857">
    <property type="term" value="F:transmembrane transporter activity"/>
    <property type="evidence" value="ECO:0007669"/>
    <property type="project" value="UniProtKB-UniRule"/>
</dbReference>
<evidence type="ECO:0000256" key="3">
    <source>
        <dbReference type="ARBA" id="ARBA00022475"/>
    </source>
</evidence>
<dbReference type="RefSeq" id="WP_093249322.1">
    <property type="nucleotide sequence ID" value="NZ_FNQM01000002.1"/>
</dbReference>
<feature type="transmembrane region" description="Helical" evidence="9">
    <location>
        <begin position="131"/>
        <end position="156"/>
    </location>
</feature>
<evidence type="ECO:0000256" key="2">
    <source>
        <dbReference type="ARBA" id="ARBA00022448"/>
    </source>
</evidence>
<reference evidence="11 12" key="1">
    <citation type="submission" date="2016-10" db="EMBL/GenBank/DDBJ databases">
        <authorList>
            <person name="de Groot N.N."/>
        </authorList>
    </citation>
    <scope>NUCLEOTIDE SEQUENCE [LARGE SCALE GENOMIC DNA]</scope>
    <source>
        <strain evidence="11 12">DSM 15345</strain>
    </source>
</reference>
<proteinExistence type="inferred from homology"/>
<keyword evidence="7 9" id="KW-0472">Membrane</keyword>
<dbReference type="InterPro" id="IPR007387">
    <property type="entry name" value="TRAP_DctQ"/>
</dbReference>
<sequence>MLAFADALDALNRRIGMAVRWLALAMALLQLLIVVLRYVFGLSFVFLTEGVLYLHAGLFMLGAGYTLLVDQHVRVDIFYARRSPRGRAAVDVFGALFFLAPALLLLLWWSWPSVTRSWAMLEGPISVGGVPATFLLKSLVPAFCALLLAQGLSILLRDLLRLRAGRG</sequence>
<feature type="domain" description="Tripartite ATP-independent periplasmic transporters DctQ component" evidence="10">
    <location>
        <begin position="26"/>
        <end position="159"/>
    </location>
</feature>
<keyword evidence="6 9" id="KW-1133">Transmembrane helix</keyword>
<evidence type="ECO:0000256" key="8">
    <source>
        <dbReference type="ARBA" id="ARBA00038436"/>
    </source>
</evidence>
<comment type="subunit">
    <text evidence="9">The complex comprises the extracytoplasmic solute receptor protein and the two transmembrane proteins.</text>
</comment>
<comment type="function">
    <text evidence="9">Part of the tripartite ATP-independent periplasmic (TRAP) transport system.</text>
</comment>
<dbReference type="AlphaFoldDB" id="A0A1H3XEF4"/>
<name>A0A1H3XEF4_9RHOB</name>
<evidence type="ECO:0000259" key="10">
    <source>
        <dbReference type="Pfam" id="PF04290"/>
    </source>
</evidence>
<protein>
    <recommendedName>
        <fullName evidence="9">TRAP transporter small permease protein</fullName>
    </recommendedName>
</protein>
<dbReference type="Pfam" id="PF04290">
    <property type="entry name" value="DctQ"/>
    <property type="match status" value="1"/>
</dbReference>
<keyword evidence="4 9" id="KW-0997">Cell inner membrane</keyword>
<comment type="subcellular location">
    <subcellularLocation>
        <location evidence="1 9">Cell inner membrane</location>
        <topology evidence="1 9">Multi-pass membrane protein</topology>
    </subcellularLocation>
</comment>
<keyword evidence="2 9" id="KW-0813">Transport</keyword>
<evidence type="ECO:0000313" key="11">
    <source>
        <dbReference type="EMBL" id="SDZ97610.1"/>
    </source>
</evidence>
<evidence type="ECO:0000256" key="6">
    <source>
        <dbReference type="ARBA" id="ARBA00022989"/>
    </source>
</evidence>
<organism evidence="11 12">
    <name type="scientific">Rubrimonas cliftonensis</name>
    <dbReference type="NCBI Taxonomy" id="89524"/>
    <lineage>
        <taxon>Bacteria</taxon>
        <taxon>Pseudomonadati</taxon>
        <taxon>Pseudomonadota</taxon>
        <taxon>Alphaproteobacteria</taxon>
        <taxon>Rhodobacterales</taxon>
        <taxon>Paracoccaceae</taxon>
        <taxon>Rubrimonas</taxon>
    </lineage>
</organism>
<dbReference type="GO" id="GO:0005886">
    <property type="term" value="C:plasma membrane"/>
    <property type="evidence" value="ECO:0007669"/>
    <property type="project" value="UniProtKB-SubCell"/>
</dbReference>
<keyword evidence="12" id="KW-1185">Reference proteome</keyword>
<dbReference type="PANTHER" id="PTHR35011:SF4">
    <property type="entry name" value="SLL1102 PROTEIN"/>
    <property type="match status" value="1"/>
</dbReference>
<dbReference type="STRING" id="89524.SAMN05444370_102384"/>
<evidence type="ECO:0000256" key="1">
    <source>
        <dbReference type="ARBA" id="ARBA00004429"/>
    </source>
</evidence>
<feature type="transmembrane region" description="Helical" evidence="9">
    <location>
        <begin position="21"/>
        <end position="40"/>
    </location>
</feature>
<evidence type="ECO:0000256" key="5">
    <source>
        <dbReference type="ARBA" id="ARBA00022692"/>
    </source>
</evidence>
<dbReference type="PANTHER" id="PTHR35011">
    <property type="entry name" value="2,3-DIKETO-L-GULONATE TRAP TRANSPORTER SMALL PERMEASE PROTEIN YIAM"/>
    <property type="match status" value="1"/>
</dbReference>
<dbReference type="OrthoDB" id="9794346at2"/>
<keyword evidence="3" id="KW-1003">Cell membrane</keyword>
<keyword evidence="5 9" id="KW-0812">Transmembrane</keyword>
<feature type="transmembrane region" description="Helical" evidence="9">
    <location>
        <begin position="90"/>
        <end position="111"/>
    </location>
</feature>
<evidence type="ECO:0000313" key="12">
    <source>
        <dbReference type="Proteomes" id="UP000198703"/>
    </source>
</evidence>
<gene>
    <name evidence="11" type="ORF">SAMN05444370_102384</name>
</gene>
<evidence type="ECO:0000256" key="7">
    <source>
        <dbReference type="ARBA" id="ARBA00023136"/>
    </source>
</evidence>
<dbReference type="Proteomes" id="UP000198703">
    <property type="component" value="Unassembled WGS sequence"/>
</dbReference>
<feature type="transmembrane region" description="Helical" evidence="9">
    <location>
        <begin position="52"/>
        <end position="69"/>
    </location>
</feature>